<accession>A0A7S3PZ44</accession>
<dbReference type="Pfam" id="PF13847">
    <property type="entry name" value="Methyltransf_31"/>
    <property type="match status" value="1"/>
</dbReference>
<sequence>MMSNDLWGNYGNVEYWNGRYESDRLPFEWYQEYKGIRNVLHDVLQKTSSSNSKFSNMPDAASKVDGSNFGSIRNATNSCPPKEYCRILIVGCGSSRLGEDMMKDGWGWMVEKPEPYKNGGERSAVVPGITNVDFSEVVITQMEQRANCSFYRTVQAKFNRWTRSKYVPTLSNEMKNNHDIDLKQEIKEDIKQVKKNLSNGTPTSIGCGIKSSNVIPTLCRMSFKCVDVTESLPFPDESFDLIINKGTLDAILCSNGAITRCNKMMAECSRVLKGHGSMVVVSHGTPENRKVCFENSAHWQQQKGGVEYCTVPKPKIGNGEFQNDGPMYHYIYIARKNSNRQCK</sequence>
<dbReference type="GO" id="GO:0008168">
    <property type="term" value="F:methyltransferase activity"/>
    <property type="evidence" value="ECO:0007669"/>
    <property type="project" value="UniProtKB-KW"/>
</dbReference>
<dbReference type="InterPro" id="IPR025714">
    <property type="entry name" value="Methyltranfer_dom"/>
</dbReference>
<name>A0A7S3PZ44_9STRA</name>
<dbReference type="PANTHER" id="PTHR12176">
    <property type="entry name" value="SAM-DEPENDENT METHYLTRANSFERASE SUPERFAMILY PROTEIN"/>
    <property type="match status" value="1"/>
</dbReference>
<dbReference type="EMBL" id="HBIO01006820">
    <property type="protein sequence ID" value="CAE0460192.1"/>
    <property type="molecule type" value="Transcribed_RNA"/>
</dbReference>
<evidence type="ECO:0000256" key="1">
    <source>
        <dbReference type="ARBA" id="ARBA00008361"/>
    </source>
</evidence>
<feature type="domain" description="Methyltransferase" evidence="4">
    <location>
        <begin position="220"/>
        <end position="295"/>
    </location>
</feature>
<dbReference type="InterPro" id="IPR029063">
    <property type="entry name" value="SAM-dependent_MTases_sf"/>
</dbReference>
<proteinExistence type="inferred from homology"/>
<comment type="similarity">
    <text evidence="1">Belongs to the methyltransferase superfamily.</text>
</comment>
<dbReference type="Gene3D" id="3.40.50.150">
    <property type="entry name" value="Vaccinia Virus protein VP39"/>
    <property type="match status" value="1"/>
</dbReference>
<evidence type="ECO:0000256" key="2">
    <source>
        <dbReference type="ARBA" id="ARBA00022603"/>
    </source>
</evidence>
<gene>
    <name evidence="5" type="ORF">CDEB00056_LOCUS5033</name>
</gene>
<evidence type="ECO:0000259" key="4">
    <source>
        <dbReference type="Pfam" id="PF13847"/>
    </source>
</evidence>
<keyword evidence="3" id="KW-0808">Transferase</keyword>
<dbReference type="GO" id="GO:0032259">
    <property type="term" value="P:methylation"/>
    <property type="evidence" value="ECO:0007669"/>
    <property type="project" value="UniProtKB-KW"/>
</dbReference>
<dbReference type="PANTHER" id="PTHR12176:SF79">
    <property type="entry name" value="METHYLTRANSFERASE TYPE 11 DOMAIN-CONTAINING PROTEIN"/>
    <property type="match status" value="1"/>
</dbReference>
<keyword evidence="2" id="KW-0489">Methyltransferase</keyword>
<reference evidence="5" key="1">
    <citation type="submission" date="2021-01" db="EMBL/GenBank/DDBJ databases">
        <authorList>
            <person name="Corre E."/>
            <person name="Pelletier E."/>
            <person name="Niang G."/>
            <person name="Scheremetjew M."/>
            <person name="Finn R."/>
            <person name="Kale V."/>
            <person name="Holt S."/>
            <person name="Cochrane G."/>
            <person name="Meng A."/>
            <person name="Brown T."/>
            <person name="Cohen L."/>
        </authorList>
    </citation>
    <scope>NUCLEOTIDE SEQUENCE</scope>
    <source>
        <strain evidence="5">MM31A-1</strain>
    </source>
</reference>
<protein>
    <recommendedName>
        <fullName evidence="4">Methyltransferase domain-containing protein</fullName>
    </recommendedName>
</protein>
<organism evidence="5">
    <name type="scientific">Chaetoceros debilis</name>
    <dbReference type="NCBI Taxonomy" id="122233"/>
    <lineage>
        <taxon>Eukaryota</taxon>
        <taxon>Sar</taxon>
        <taxon>Stramenopiles</taxon>
        <taxon>Ochrophyta</taxon>
        <taxon>Bacillariophyta</taxon>
        <taxon>Coscinodiscophyceae</taxon>
        <taxon>Chaetocerotophycidae</taxon>
        <taxon>Chaetocerotales</taxon>
        <taxon>Chaetocerotaceae</taxon>
        <taxon>Chaetoceros</taxon>
    </lineage>
</organism>
<dbReference type="InterPro" id="IPR051419">
    <property type="entry name" value="Lys/N-term_MeTrsfase_sf"/>
</dbReference>
<evidence type="ECO:0000313" key="5">
    <source>
        <dbReference type="EMBL" id="CAE0460192.1"/>
    </source>
</evidence>
<evidence type="ECO:0000256" key="3">
    <source>
        <dbReference type="ARBA" id="ARBA00022679"/>
    </source>
</evidence>
<dbReference type="SUPFAM" id="SSF53335">
    <property type="entry name" value="S-adenosyl-L-methionine-dependent methyltransferases"/>
    <property type="match status" value="1"/>
</dbReference>
<dbReference type="AlphaFoldDB" id="A0A7S3PZ44"/>